<dbReference type="Pfam" id="PF00728">
    <property type="entry name" value="Glyco_hydro_20"/>
    <property type="match status" value="1"/>
</dbReference>
<dbReference type="InterPro" id="IPR038901">
    <property type="entry name" value="HEXDC-like"/>
</dbReference>
<proteinExistence type="inferred from homology"/>
<comment type="catalytic activity">
    <reaction evidence="1">
        <text>Hydrolysis of terminal non-reducing N-acetyl-D-hexosamine residues in N-acetyl-beta-D-hexosaminides.</text>
        <dbReference type="EC" id="3.2.1.52"/>
    </reaction>
</comment>
<dbReference type="PANTHER" id="PTHR21040:SF6">
    <property type="entry name" value="HEXOSAMINIDASE D"/>
    <property type="match status" value="1"/>
</dbReference>
<evidence type="ECO:0000256" key="4">
    <source>
        <dbReference type="ARBA" id="ARBA00022801"/>
    </source>
</evidence>
<dbReference type="InterPro" id="IPR015883">
    <property type="entry name" value="Glyco_hydro_20_cat"/>
</dbReference>
<organism evidence="7 8">
    <name type="scientific">Austrofundulus limnaeus</name>
    <name type="common">Annual killifish</name>
    <dbReference type="NCBI Taxonomy" id="52670"/>
    <lineage>
        <taxon>Eukaryota</taxon>
        <taxon>Metazoa</taxon>
        <taxon>Chordata</taxon>
        <taxon>Craniata</taxon>
        <taxon>Vertebrata</taxon>
        <taxon>Euteleostomi</taxon>
        <taxon>Actinopterygii</taxon>
        <taxon>Neopterygii</taxon>
        <taxon>Teleostei</taxon>
        <taxon>Neoteleostei</taxon>
        <taxon>Acanthomorphata</taxon>
        <taxon>Ovalentaria</taxon>
        <taxon>Atherinomorphae</taxon>
        <taxon>Cyprinodontiformes</taxon>
        <taxon>Rivulidae</taxon>
        <taxon>Austrofundulus</taxon>
    </lineage>
</organism>
<reference evidence="8" key="1">
    <citation type="submission" date="2025-08" db="UniProtKB">
        <authorList>
            <consortium name="RefSeq"/>
        </authorList>
    </citation>
    <scope>IDENTIFICATION</scope>
</reference>
<keyword evidence="4" id="KW-0378">Hydrolase</keyword>
<feature type="compositionally biased region" description="Pro residues" evidence="5">
    <location>
        <begin position="518"/>
        <end position="530"/>
    </location>
</feature>
<dbReference type="PANTHER" id="PTHR21040">
    <property type="entry name" value="BCDNA.GH04120"/>
    <property type="match status" value="1"/>
</dbReference>
<evidence type="ECO:0000256" key="3">
    <source>
        <dbReference type="ARBA" id="ARBA00012663"/>
    </source>
</evidence>
<evidence type="ECO:0000256" key="5">
    <source>
        <dbReference type="SAM" id="MobiDB-lite"/>
    </source>
</evidence>
<feature type="domain" description="Glycoside hydrolase family 20 catalytic" evidence="6">
    <location>
        <begin position="64"/>
        <end position="211"/>
    </location>
</feature>
<keyword evidence="7" id="KW-1185">Reference proteome</keyword>
<evidence type="ECO:0000313" key="7">
    <source>
        <dbReference type="Proteomes" id="UP000192220"/>
    </source>
</evidence>
<evidence type="ECO:0000259" key="6">
    <source>
        <dbReference type="Pfam" id="PF00728"/>
    </source>
</evidence>
<evidence type="ECO:0000313" key="8">
    <source>
        <dbReference type="RefSeq" id="XP_013888126.1"/>
    </source>
</evidence>
<dbReference type="InterPro" id="IPR017853">
    <property type="entry name" value="GH"/>
</dbReference>
<dbReference type="STRING" id="52670.A0A2I4D796"/>
<gene>
    <name evidence="8" type="primary">hexd</name>
</gene>
<evidence type="ECO:0000256" key="2">
    <source>
        <dbReference type="ARBA" id="ARBA00006285"/>
    </source>
</evidence>
<sequence length="541" mass="60679">MDQMTSSPWPRGRKLVHLDLKGAPPRPEYIYRLVELLSQLGADGLLMEYEDMFPYEGVLQLLQTTVQPAYSRQEVLSMQEFAKSRGMEVIPLVQTFGHMEFVLKHRSMWHLREVPHCVGTLNPHKQEGVELVLEMLRQVVALHPGLRTIHMGADEVYLLGEGEESKLWLASSGHTVEELFLSHVTKVAKAIKEMCPHLTIIMWDDMMRGMSQDTIKASGLVGLVQPMLWDYSPNLDVDKTVSLLEKYCSAGLSDLWAASSFKGSTSVSTCVTCTQRHLDNHLQWLKVASCLSATINLRGIAITGWQRYDHLSVLCELMPVALLALAACLQTLSDGQFSSETRRKVTERLGVSSVEVETMERMSAGDSLFPGRRLAELIVELNVLLNSDDLRFFNSNMYVRGWFSPHHQHRKTVNPLICMQLHSQASGYVQTLEKKAEAVRKEMLELYHDSTAQEWTEEHVRPVVAPLQQLTQHIQACVQEMMPFELFDTVKLNSISSESHQDHVGLLHPQSRCCGAGTPPPPPPPPPPLRAPAACVSAAPP</sequence>
<dbReference type="Gene3D" id="3.20.20.80">
    <property type="entry name" value="Glycosidases"/>
    <property type="match status" value="1"/>
</dbReference>
<feature type="non-terminal residue" evidence="8">
    <location>
        <position position="541"/>
    </location>
</feature>
<dbReference type="RefSeq" id="XP_013888126.1">
    <property type="nucleotide sequence ID" value="XM_014032672.1"/>
</dbReference>
<dbReference type="GO" id="GO:0005975">
    <property type="term" value="P:carbohydrate metabolic process"/>
    <property type="evidence" value="ECO:0007669"/>
    <property type="project" value="InterPro"/>
</dbReference>
<dbReference type="CTD" id="284004"/>
<dbReference type="Proteomes" id="UP000192220">
    <property type="component" value="Unplaced"/>
</dbReference>
<dbReference type="KEGG" id="alim:106535621"/>
<comment type="similarity">
    <text evidence="2">Belongs to the glycosyl hydrolase 20 family.</text>
</comment>
<dbReference type="EC" id="3.2.1.52" evidence="3"/>
<dbReference type="AlphaFoldDB" id="A0A2I4D796"/>
<feature type="region of interest" description="Disordered" evidence="5">
    <location>
        <begin position="508"/>
        <end position="541"/>
    </location>
</feature>
<protein>
    <recommendedName>
        <fullName evidence="3">beta-N-acetylhexosaminidase</fullName>
        <ecNumber evidence="3">3.2.1.52</ecNumber>
    </recommendedName>
</protein>
<dbReference type="CDD" id="cd06565">
    <property type="entry name" value="GH20_GcnA-like"/>
    <property type="match status" value="1"/>
</dbReference>
<dbReference type="InParanoid" id="A0A2I4D796"/>
<accession>A0A2I4D796</accession>
<dbReference type="SUPFAM" id="SSF51445">
    <property type="entry name" value="(Trans)glycosidases"/>
    <property type="match status" value="1"/>
</dbReference>
<dbReference type="GO" id="GO:0004563">
    <property type="term" value="F:beta-N-acetylhexosaminidase activity"/>
    <property type="evidence" value="ECO:0007669"/>
    <property type="project" value="UniProtKB-EC"/>
</dbReference>
<name>A0A2I4D796_AUSLI</name>
<dbReference type="GeneID" id="106535621"/>
<dbReference type="OrthoDB" id="10023921at2759"/>
<evidence type="ECO:0000256" key="1">
    <source>
        <dbReference type="ARBA" id="ARBA00001231"/>
    </source>
</evidence>